<proteinExistence type="predicted"/>
<keyword evidence="2" id="KW-1185">Reference proteome</keyword>
<evidence type="ECO:0000313" key="1">
    <source>
        <dbReference type="EMBL" id="KAK9883243.1"/>
    </source>
</evidence>
<reference evidence="1 2" key="1">
    <citation type="submission" date="2023-03" db="EMBL/GenBank/DDBJ databases">
        <title>Genome insight into feeding habits of ladybird beetles.</title>
        <authorList>
            <person name="Li H.-S."/>
            <person name="Huang Y.-H."/>
            <person name="Pang H."/>
        </authorList>
    </citation>
    <scope>NUCLEOTIDE SEQUENCE [LARGE SCALE GENOMIC DNA]</scope>
    <source>
        <strain evidence="1">SYSU_2023b</strain>
        <tissue evidence="1">Whole body</tissue>
    </source>
</reference>
<comment type="caution">
    <text evidence="1">The sequence shown here is derived from an EMBL/GenBank/DDBJ whole genome shotgun (WGS) entry which is preliminary data.</text>
</comment>
<dbReference type="AlphaFoldDB" id="A0AAW1UPW9"/>
<sequence>MNEHQPGKTPNREIYINIMCIFGKIFYRLSHKSTADCQTISNRNWYTQRSTEFQLLAIVERWKDPGLNIKKSNLTSCPTPDCFGSNSTRSRDCNAAATFSNSESYSPFISV</sequence>
<organism evidence="1 2">
    <name type="scientific">Henosepilachna vigintioctopunctata</name>
    <dbReference type="NCBI Taxonomy" id="420089"/>
    <lineage>
        <taxon>Eukaryota</taxon>
        <taxon>Metazoa</taxon>
        <taxon>Ecdysozoa</taxon>
        <taxon>Arthropoda</taxon>
        <taxon>Hexapoda</taxon>
        <taxon>Insecta</taxon>
        <taxon>Pterygota</taxon>
        <taxon>Neoptera</taxon>
        <taxon>Endopterygota</taxon>
        <taxon>Coleoptera</taxon>
        <taxon>Polyphaga</taxon>
        <taxon>Cucujiformia</taxon>
        <taxon>Coccinelloidea</taxon>
        <taxon>Coccinellidae</taxon>
        <taxon>Epilachninae</taxon>
        <taxon>Epilachnini</taxon>
        <taxon>Henosepilachna</taxon>
    </lineage>
</organism>
<evidence type="ECO:0000313" key="2">
    <source>
        <dbReference type="Proteomes" id="UP001431783"/>
    </source>
</evidence>
<name>A0AAW1UPW9_9CUCU</name>
<accession>A0AAW1UPW9</accession>
<dbReference type="EMBL" id="JARQZJ010000091">
    <property type="protein sequence ID" value="KAK9883243.1"/>
    <property type="molecule type" value="Genomic_DNA"/>
</dbReference>
<dbReference type="Proteomes" id="UP001431783">
    <property type="component" value="Unassembled WGS sequence"/>
</dbReference>
<protein>
    <submittedName>
        <fullName evidence="1">Uncharacterized protein</fullName>
    </submittedName>
</protein>
<gene>
    <name evidence="1" type="ORF">WA026_001432</name>
</gene>